<protein>
    <recommendedName>
        <fullName evidence="4">CCHC-type domain-containing protein</fullName>
    </recommendedName>
</protein>
<proteinExistence type="predicted"/>
<feature type="compositionally biased region" description="Polar residues" evidence="1">
    <location>
        <begin position="130"/>
        <end position="145"/>
    </location>
</feature>
<name>A0AAN9U1T2_9PEZI</name>
<dbReference type="EMBL" id="JAJSPL020000032">
    <property type="protein sequence ID" value="KAK7736628.1"/>
    <property type="molecule type" value="Genomic_DNA"/>
</dbReference>
<feature type="compositionally biased region" description="Gly residues" evidence="1">
    <location>
        <begin position="209"/>
        <end position="221"/>
    </location>
</feature>
<feature type="compositionally biased region" description="Polar residues" evidence="1">
    <location>
        <begin position="267"/>
        <end position="278"/>
    </location>
</feature>
<organism evidence="2 3">
    <name type="scientific">Cytospora paraplurivora</name>
    <dbReference type="NCBI Taxonomy" id="2898453"/>
    <lineage>
        <taxon>Eukaryota</taxon>
        <taxon>Fungi</taxon>
        <taxon>Dikarya</taxon>
        <taxon>Ascomycota</taxon>
        <taxon>Pezizomycotina</taxon>
        <taxon>Sordariomycetes</taxon>
        <taxon>Sordariomycetidae</taxon>
        <taxon>Diaporthales</taxon>
        <taxon>Cytosporaceae</taxon>
        <taxon>Cytospora</taxon>
    </lineage>
</organism>
<feature type="compositionally biased region" description="Low complexity" evidence="1">
    <location>
        <begin position="251"/>
        <end position="266"/>
    </location>
</feature>
<dbReference type="AlphaFoldDB" id="A0AAN9U1T2"/>
<evidence type="ECO:0008006" key="4">
    <source>
        <dbReference type="Google" id="ProtNLM"/>
    </source>
</evidence>
<feature type="region of interest" description="Disordered" evidence="1">
    <location>
        <begin position="118"/>
        <end position="146"/>
    </location>
</feature>
<accession>A0AAN9U1T2</accession>
<evidence type="ECO:0000313" key="3">
    <source>
        <dbReference type="Proteomes" id="UP001320245"/>
    </source>
</evidence>
<feature type="region of interest" description="Disordered" evidence="1">
    <location>
        <begin position="526"/>
        <end position="561"/>
    </location>
</feature>
<feature type="compositionally biased region" description="Polar residues" evidence="1">
    <location>
        <begin position="1"/>
        <end position="13"/>
    </location>
</feature>
<dbReference type="InterPro" id="IPR036875">
    <property type="entry name" value="Znf_CCHC_sf"/>
</dbReference>
<dbReference type="Proteomes" id="UP001320245">
    <property type="component" value="Unassembled WGS sequence"/>
</dbReference>
<comment type="caution">
    <text evidence="2">The sequence shown here is derived from an EMBL/GenBank/DDBJ whole genome shotgun (WGS) entry which is preliminary data.</text>
</comment>
<evidence type="ECO:0000313" key="2">
    <source>
        <dbReference type="EMBL" id="KAK7736628.1"/>
    </source>
</evidence>
<feature type="region of interest" description="Disordered" evidence="1">
    <location>
        <begin position="173"/>
        <end position="278"/>
    </location>
</feature>
<feature type="compositionally biased region" description="Acidic residues" evidence="1">
    <location>
        <begin position="552"/>
        <end position="561"/>
    </location>
</feature>
<feature type="region of interest" description="Disordered" evidence="1">
    <location>
        <begin position="1"/>
        <end position="25"/>
    </location>
</feature>
<dbReference type="SUPFAM" id="SSF57756">
    <property type="entry name" value="Retrovirus zinc finger-like domains"/>
    <property type="match status" value="1"/>
</dbReference>
<sequence>MESSRGASQSAGNQRDPRSFDNRPGELHICISPNKIEIGSVVDHDNRRIFNLRNVPLGHNYIAPQINDGNEFAIGGDNAHIIKTLTNHLQFRSDEAWHIVGIPESHLRNLVAAASSSSVPVTGQGGPAQVPTNAQASQQHAQGAFSQAAPVAWNEMGRQHNVEYTEVEVAEAESQRGFRQNGFGSSRQQNKPLQQGQQSGHSPQTLGAFGQGGGSGQGGRSAQGYMQGQQHLGYPQQGGFGGFGQVAAELPSSSQVQQSIPSHQHVTSAFGQHGESSTAPVTDWANYDALAPGAEVFYVPEEDDWIFEDQGLAHNQPNIINTNNNSNTADPGYAPQYEMPMDTGLQHSVAELDSDALRARDRSPERFEDKSGNGQCDWCERPGHEAIDCIRWDPEHFDKAVCVACNNVLHGIDECPKFNQMDKGARAFLLLEKGAHRPGVRSKYHAWPDYCTIDYWGEGFPMTRGYLRELVENERLGPVMRNVWKIWDYRRSLPQEFQDPNLDNAITIALADLDERFIEVQQPCSEYEENGSAASMEAGEGEGEVSGNAEGESVEDYEMQA</sequence>
<dbReference type="GO" id="GO:0003676">
    <property type="term" value="F:nucleic acid binding"/>
    <property type="evidence" value="ECO:0007669"/>
    <property type="project" value="InterPro"/>
</dbReference>
<dbReference type="GO" id="GO:0008270">
    <property type="term" value="F:zinc ion binding"/>
    <property type="evidence" value="ECO:0007669"/>
    <property type="project" value="InterPro"/>
</dbReference>
<evidence type="ECO:0000256" key="1">
    <source>
        <dbReference type="SAM" id="MobiDB-lite"/>
    </source>
</evidence>
<reference evidence="2 3" key="1">
    <citation type="journal article" date="2023" name="PLoS ONE">
        <title>Cytospora paraplurivora sp. nov. isolated from orchards with fruit tree decline syndrome in Ontario, Canada.</title>
        <authorList>
            <person name="Ilyukhin E."/>
            <person name="Nguyen H.D.T."/>
            <person name="Castle A.J."/>
            <person name="Ellouze W."/>
        </authorList>
    </citation>
    <scope>NUCLEOTIDE SEQUENCE [LARGE SCALE GENOMIC DNA]</scope>
    <source>
        <strain evidence="2 3">FDS-564</strain>
    </source>
</reference>
<keyword evidence="3" id="KW-1185">Reference proteome</keyword>
<feature type="compositionally biased region" description="Basic and acidic residues" evidence="1">
    <location>
        <begin position="15"/>
        <end position="25"/>
    </location>
</feature>
<feature type="compositionally biased region" description="Polar residues" evidence="1">
    <location>
        <begin position="182"/>
        <end position="205"/>
    </location>
</feature>
<gene>
    <name evidence="2" type="ORF">SLS53_006831</name>
</gene>